<dbReference type="InterPro" id="IPR036188">
    <property type="entry name" value="FAD/NAD-bd_sf"/>
</dbReference>
<keyword evidence="13" id="KW-1185">Reference proteome</keyword>
<feature type="domain" description="FAD/NAD(P)-binding" evidence="10">
    <location>
        <begin position="18"/>
        <end position="335"/>
    </location>
</feature>
<keyword evidence="5" id="KW-0809">Transit peptide</keyword>
<dbReference type="InterPro" id="IPR054585">
    <property type="entry name" value="NDH2-like_C"/>
</dbReference>
<dbReference type="EMBL" id="AP025314">
    <property type="protein sequence ID" value="BDD07988.1"/>
    <property type="molecule type" value="Genomic_DNA"/>
</dbReference>
<name>A0AAU9CWM8_9BACT</name>
<dbReference type="Gene3D" id="3.50.50.100">
    <property type="match status" value="1"/>
</dbReference>
<dbReference type="SUPFAM" id="SSF51905">
    <property type="entry name" value="FAD/NAD(P)-binding domain"/>
    <property type="match status" value="1"/>
</dbReference>
<evidence type="ECO:0000313" key="13">
    <source>
        <dbReference type="Proteomes" id="UP001348817"/>
    </source>
</evidence>
<accession>A0AAU9CWM8</accession>
<sequence length="448" mass="50615">MTLDDSLSIHVPKSDWPRVVIIGGGFAGLKLSRSLVRKKFQVVLIDKHNYHGFQPLLYQVATAGLEPDSIVGPLRQHVEERKNFYFRMLNVKQILPEKKSVATDVGELEYDHLVIATGSKSNFFGNKDIQRHSFPLKKVTEALDLRSQLLQNFEKSVLTKDIRKREALMNVVIVGGGPTGVELAGAIAELRNHVLPQDYPELNLKRMKIYLVEGAGRLLGAMSESSGKNAQAYLEKFDVSIILNKLVQTYDGETVKLNDGTQLYTTTLIWAAGVMGNTVKGLPDEAVERSRYLVNEYGQVKGYEDIFAVGDIACLKTEEHPHGLPMLAPVAIQQGKLLADNLERLREGKSMKPFKYLDKGTMATVGRNKAVVELPGGLRFGGFFAWIVWMFIHLLYIIGFRNKFIIFANWFWNYVTYDRGNRVIIRTYKPKKNRDRKTEKNPPKDGES</sequence>
<dbReference type="Pfam" id="PF22366">
    <property type="entry name" value="NDH2_C"/>
    <property type="match status" value="1"/>
</dbReference>
<protein>
    <recommendedName>
        <fullName evidence="2">NADH:ubiquinone reductase (non-electrogenic)</fullName>
        <ecNumber evidence="2">1.6.5.9</ecNumber>
    </recommendedName>
</protein>
<organism evidence="12 13">
    <name type="scientific">Fulvitalea axinellae</name>
    <dbReference type="NCBI Taxonomy" id="1182444"/>
    <lineage>
        <taxon>Bacteria</taxon>
        <taxon>Pseudomonadati</taxon>
        <taxon>Bacteroidota</taxon>
        <taxon>Cytophagia</taxon>
        <taxon>Cytophagales</taxon>
        <taxon>Persicobacteraceae</taxon>
        <taxon>Fulvitalea</taxon>
    </lineage>
</organism>
<feature type="domain" description="External alternative NADH-ubiquinone oxidoreductase-like C-terminal" evidence="11">
    <location>
        <begin position="359"/>
        <end position="413"/>
    </location>
</feature>
<comment type="catalytic activity">
    <reaction evidence="8">
        <text>a quinone + NADH + H(+) = a quinol + NAD(+)</text>
        <dbReference type="Rhea" id="RHEA:46160"/>
        <dbReference type="ChEBI" id="CHEBI:15378"/>
        <dbReference type="ChEBI" id="CHEBI:24646"/>
        <dbReference type="ChEBI" id="CHEBI:57540"/>
        <dbReference type="ChEBI" id="CHEBI:57945"/>
        <dbReference type="ChEBI" id="CHEBI:132124"/>
        <dbReference type="EC" id="1.6.5.9"/>
    </reaction>
</comment>
<evidence type="ECO:0000259" key="11">
    <source>
        <dbReference type="Pfam" id="PF22366"/>
    </source>
</evidence>
<evidence type="ECO:0000256" key="2">
    <source>
        <dbReference type="ARBA" id="ARBA00012637"/>
    </source>
</evidence>
<keyword evidence="3" id="KW-0285">Flavoprotein</keyword>
<keyword evidence="6" id="KW-0560">Oxidoreductase</keyword>
<evidence type="ECO:0000256" key="7">
    <source>
        <dbReference type="ARBA" id="ARBA00023027"/>
    </source>
</evidence>
<dbReference type="PRINTS" id="PR00411">
    <property type="entry name" value="PNDRDTASEI"/>
</dbReference>
<evidence type="ECO:0000256" key="8">
    <source>
        <dbReference type="ARBA" id="ARBA00047599"/>
    </source>
</evidence>
<comment type="similarity">
    <text evidence="1">Belongs to the NADH dehydrogenase family.</text>
</comment>
<evidence type="ECO:0000256" key="4">
    <source>
        <dbReference type="ARBA" id="ARBA00022827"/>
    </source>
</evidence>
<dbReference type="EC" id="1.6.5.9" evidence="2"/>
<keyword evidence="9" id="KW-0812">Transmembrane</keyword>
<dbReference type="InterPro" id="IPR045024">
    <property type="entry name" value="NDH-2"/>
</dbReference>
<evidence type="ECO:0000256" key="1">
    <source>
        <dbReference type="ARBA" id="ARBA00005272"/>
    </source>
</evidence>
<keyword evidence="9" id="KW-1133">Transmembrane helix</keyword>
<evidence type="ECO:0000256" key="5">
    <source>
        <dbReference type="ARBA" id="ARBA00022946"/>
    </source>
</evidence>
<keyword evidence="7" id="KW-0520">NAD</keyword>
<keyword evidence="4" id="KW-0274">FAD</keyword>
<reference evidence="12 13" key="1">
    <citation type="submission" date="2021-12" db="EMBL/GenBank/DDBJ databases">
        <title>Genome sequencing of bacteria with rrn-lacking chromosome and rrn-plasmid.</title>
        <authorList>
            <person name="Anda M."/>
            <person name="Iwasaki W."/>
        </authorList>
    </citation>
    <scope>NUCLEOTIDE SEQUENCE [LARGE SCALE GENOMIC DNA]</scope>
    <source>
        <strain evidence="12 13">DSM 100852</strain>
    </source>
</reference>
<gene>
    <name evidence="12" type="primary">ndh</name>
    <name evidence="12" type="ORF">FUAX_04200</name>
</gene>
<dbReference type="PANTHER" id="PTHR43706:SF47">
    <property type="entry name" value="EXTERNAL NADH-UBIQUINONE OXIDOREDUCTASE 1, MITOCHONDRIAL-RELATED"/>
    <property type="match status" value="1"/>
</dbReference>
<evidence type="ECO:0000256" key="3">
    <source>
        <dbReference type="ARBA" id="ARBA00022630"/>
    </source>
</evidence>
<proteinExistence type="inferred from homology"/>
<dbReference type="PANTHER" id="PTHR43706">
    <property type="entry name" value="NADH DEHYDROGENASE"/>
    <property type="match status" value="1"/>
</dbReference>
<dbReference type="InterPro" id="IPR023753">
    <property type="entry name" value="FAD/NAD-binding_dom"/>
</dbReference>
<dbReference type="RefSeq" id="WP_338393279.1">
    <property type="nucleotide sequence ID" value="NZ_AP025314.1"/>
</dbReference>
<dbReference type="GO" id="GO:0050136">
    <property type="term" value="F:NADH dehydrogenase (quinone) (non-electrogenic) activity"/>
    <property type="evidence" value="ECO:0007669"/>
    <property type="project" value="UniProtKB-EC"/>
</dbReference>
<feature type="transmembrane region" description="Helical" evidence="9">
    <location>
        <begin position="377"/>
        <end position="398"/>
    </location>
</feature>
<dbReference type="KEGG" id="fax:FUAX_04200"/>
<dbReference type="Proteomes" id="UP001348817">
    <property type="component" value="Chromosome"/>
</dbReference>
<dbReference type="PRINTS" id="PR00368">
    <property type="entry name" value="FADPNR"/>
</dbReference>
<dbReference type="Pfam" id="PF07992">
    <property type="entry name" value="Pyr_redox_2"/>
    <property type="match status" value="1"/>
</dbReference>
<evidence type="ECO:0000256" key="9">
    <source>
        <dbReference type="SAM" id="Phobius"/>
    </source>
</evidence>
<keyword evidence="9" id="KW-0472">Membrane</keyword>
<evidence type="ECO:0000259" key="10">
    <source>
        <dbReference type="Pfam" id="PF07992"/>
    </source>
</evidence>
<dbReference type="AlphaFoldDB" id="A0AAU9CWM8"/>
<evidence type="ECO:0000256" key="6">
    <source>
        <dbReference type="ARBA" id="ARBA00023002"/>
    </source>
</evidence>
<evidence type="ECO:0000313" key="12">
    <source>
        <dbReference type="EMBL" id="BDD07988.1"/>
    </source>
</evidence>